<comment type="similarity">
    <text evidence="2">Belongs to the binding-protein-dependent transport system permease family. MalFG subfamily.</text>
</comment>
<evidence type="ECO:0000256" key="1">
    <source>
        <dbReference type="ARBA" id="ARBA00004651"/>
    </source>
</evidence>
<organism evidence="11">
    <name type="scientific">freshwater metagenome</name>
    <dbReference type="NCBI Taxonomy" id="449393"/>
    <lineage>
        <taxon>unclassified sequences</taxon>
        <taxon>metagenomes</taxon>
        <taxon>ecological metagenomes</taxon>
    </lineage>
</organism>
<evidence type="ECO:0000256" key="2">
    <source>
        <dbReference type="ARBA" id="ARBA00009047"/>
    </source>
</evidence>
<dbReference type="PROSITE" id="PS50928">
    <property type="entry name" value="ABC_TM1"/>
    <property type="match status" value="1"/>
</dbReference>
<evidence type="ECO:0000256" key="7">
    <source>
        <dbReference type="ARBA" id="ARBA00022989"/>
    </source>
</evidence>
<keyword evidence="3" id="KW-0813">Transport</keyword>
<feature type="transmembrane region" description="Helical" evidence="9">
    <location>
        <begin position="236"/>
        <end position="259"/>
    </location>
</feature>
<evidence type="ECO:0000256" key="4">
    <source>
        <dbReference type="ARBA" id="ARBA00022475"/>
    </source>
</evidence>
<dbReference type="InterPro" id="IPR035906">
    <property type="entry name" value="MetI-like_sf"/>
</dbReference>
<protein>
    <submittedName>
        <fullName evidence="11">Sugar ABC transporter permease</fullName>
    </submittedName>
</protein>
<dbReference type="InterPro" id="IPR050901">
    <property type="entry name" value="BP-dep_ABC_trans_perm"/>
</dbReference>
<name>A0A094Q1I8_9ZZZZ</name>
<dbReference type="GO" id="GO:0005886">
    <property type="term" value="C:plasma membrane"/>
    <property type="evidence" value="ECO:0007669"/>
    <property type="project" value="UniProtKB-SubCell"/>
</dbReference>
<dbReference type="Pfam" id="PF00528">
    <property type="entry name" value="BPD_transp_1"/>
    <property type="match status" value="1"/>
</dbReference>
<feature type="transmembrane region" description="Helical" evidence="9">
    <location>
        <begin position="73"/>
        <end position="95"/>
    </location>
</feature>
<dbReference type="SUPFAM" id="SSF161098">
    <property type="entry name" value="MetI-like"/>
    <property type="match status" value="1"/>
</dbReference>
<dbReference type="PANTHER" id="PTHR32243:SF50">
    <property type="entry name" value="MALTOSE_MALTODEXTRIN TRANSPORT SYSTEM PERMEASE PROTEIN MALG"/>
    <property type="match status" value="1"/>
</dbReference>
<evidence type="ECO:0000256" key="3">
    <source>
        <dbReference type="ARBA" id="ARBA00022448"/>
    </source>
</evidence>
<proteinExistence type="inferred from homology"/>
<keyword evidence="6 9" id="KW-0812">Transmembrane</keyword>
<evidence type="ECO:0000256" key="9">
    <source>
        <dbReference type="SAM" id="Phobius"/>
    </source>
</evidence>
<dbReference type="Gene3D" id="1.10.3720.10">
    <property type="entry name" value="MetI-like"/>
    <property type="match status" value="1"/>
</dbReference>
<keyword evidence="4" id="KW-1003">Cell membrane</keyword>
<comment type="subcellular location">
    <subcellularLocation>
        <location evidence="1">Cell membrane</location>
        <topology evidence="1">Multi-pass membrane protein</topology>
    </subcellularLocation>
</comment>
<keyword evidence="8 9" id="KW-0472">Membrane</keyword>
<gene>
    <name evidence="11" type="ORF">GM51_10810</name>
</gene>
<feature type="transmembrane region" description="Helical" evidence="9">
    <location>
        <begin position="181"/>
        <end position="203"/>
    </location>
</feature>
<accession>A0A094Q1I8</accession>
<dbReference type="InterPro" id="IPR000515">
    <property type="entry name" value="MetI-like"/>
</dbReference>
<feature type="transmembrane region" description="Helical" evidence="9">
    <location>
        <begin position="12"/>
        <end position="30"/>
    </location>
</feature>
<comment type="caution">
    <text evidence="11">The sequence shown here is derived from an EMBL/GenBank/DDBJ whole genome shotgun (WGS) entry which is preliminary data.</text>
</comment>
<feature type="transmembrane region" description="Helical" evidence="9">
    <location>
        <begin position="133"/>
        <end position="160"/>
    </location>
</feature>
<feature type="domain" description="ABC transmembrane type-1" evidence="10">
    <location>
        <begin position="69"/>
        <end position="260"/>
    </location>
</feature>
<dbReference type="AlphaFoldDB" id="A0A094Q1I8"/>
<evidence type="ECO:0000259" key="10">
    <source>
        <dbReference type="PROSITE" id="PS50928"/>
    </source>
</evidence>
<reference evidence="11" key="1">
    <citation type="submission" date="2014-06" db="EMBL/GenBank/DDBJ databases">
        <title>Key roles for freshwater Actinobacteria revealed by deep metagenomic sequencing.</title>
        <authorList>
            <person name="Ghai R."/>
            <person name="Mizuno C.M."/>
            <person name="Picazo A."/>
            <person name="Camacho A."/>
            <person name="Rodriguez-Valera F."/>
        </authorList>
    </citation>
    <scope>NUCLEOTIDE SEQUENCE</scope>
</reference>
<sequence>MMLTALGKTGKFTVLGIWFFFTVFPIYWMALTSIKPKREVNDLYYFPNEGATLDSYRVLFKDYAFGVFLRNSLVVSLVASFIVIGLGLLGAYALARYEFSGKRQVMLAFLATQMIPGLISLAPLYLLMQKLGLINSLIGLTLCYVGGMVPFATMMLRGFIQRIPPELDEAALIDGCNRFTALFRVVTPVALPGIAATFIFSFVQCWNELFLAMILIDSEGNKTFPVAMRSFIGGYWIEWGALSAAVMVGIIPTVIIFGLMSKFMISGLSAGIVKG</sequence>
<evidence type="ECO:0000256" key="5">
    <source>
        <dbReference type="ARBA" id="ARBA00022597"/>
    </source>
</evidence>
<evidence type="ECO:0000313" key="11">
    <source>
        <dbReference type="EMBL" id="KGA17252.1"/>
    </source>
</evidence>
<evidence type="ECO:0000256" key="8">
    <source>
        <dbReference type="ARBA" id="ARBA00023136"/>
    </source>
</evidence>
<feature type="transmembrane region" description="Helical" evidence="9">
    <location>
        <begin position="107"/>
        <end position="127"/>
    </location>
</feature>
<dbReference type="PANTHER" id="PTHR32243">
    <property type="entry name" value="MALTOSE TRANSPORT SYSTEM PERMEASE-RELATED"/>
    <property type="match status" value="1"/>
</dbReference>
<evidence type="ECO:0000256" key="6">
    <source>
        <dbReference type="ARBA" id="ARBA00022692"/>
    </source>
</evidence>
<keyword evidence="7 9" id="KW-1133">Transmembrane helix</keyword>
<dbReference type="EMBL" id="JNSL01000065">
    <property type="protein sequence ID" value="KGA17252.1"/>
    <property type="molecule type" value="Genomic_DNA"/>
</dbReference>
<keyword evidence="5" id="KW-0762">Sugar transport</keyword>
<dbReference type="GO" id="GO:0055085">
    <property type="term" value="P:transmembrane transport"/>
    <property type="evidence" value="ECO:0007669"/>
    <property type="project" value="InterPro"/>
</dbReference>
<dbReference type="CDD" id="cd06261">
    <property type="entry name" value="TM_PBP2"/>
    <property type="match status" value="1"/>
</dbReference>